<dbReference type="GO" id="GO:0008889">
    <property type="term" value="F:glycerophosphodiester phosphodiesterase activity"/>
    <property type="evidence" value="ECO:0007669"/>
    <property type="project" value="UniProtKB-EC"/>
</dbReference>
<dbReference type="FunFam" id="3.20.20.190:FF:000013">
    <property type="entry name" value="Glycerophosphodiester phosphodiesterase GDPDL3"/>
    <property type="match status" value="1"/>
</dbReference>
<dbReference type="CDD" id="cd08603">
    <property type="entry name" value="GDPD_SHV3_repeat_1"/>
    <property type="match status" value="1"/>
</dbReference>
<protein>
    <recommendedName>
        <fullName evidence="1">glycerophosphodiester phosphodiesterase</fullName>
        <ecNumber evidence="1">3.1.4.46</ecNumber>
    </recommendedName>
</protein>
<evidence type="ECO:0000256" key="3">
    <source>
        <dbReference type="ARBA" id="ARBA00022798"/>
    </source>
</evidence>
<evidence type="ECO:0000256" key="1">
    <source>
        <dbReference type="ARBA" id="ARBA00012247"/>
    </source>
</evidence>
<organism evidence="8 9">
    <name type="scientific">Arabidopsis arenosa</name>
    <name type="common">Sand rock-cress</name>
    <name type="synonym">Cardaminopsis arenosa</name>
    <dbReference type="NCBI Taxonomy" id="38785"/>
    <lineage>
        <taxon>Eukaryota</taxon>
        <taxon>Viridiplantae</taxon>
        <taxon>Streptophyta</taxon>
        <taxon>Embryophyta</taxon>
        <taxon>Tracheophyta</taxon>
        <taxon>Spermatophyta</taxon>
        <taxon>Magnoliopsida</taxon>
        <taxon>eudicotyledons</taxon>
        <taxon>Gunneridae</taxon>
        <taxon>Pentapetalae</taxon>
        <taxon>rosids</taxon>
        <taxon>malvids</taxon>
        <taxon>Brassicales</taxon>
        <taxon>Brassicaceae</taxon>
        <taxon>Camelineae</taxon>
        <taxon>Arabidopsis</taxon>
    </lineage>
</organism>
<dbReference type="GO" id="GO:0006629">
    <property type="term" value="P:lipid metabolic process"/>
    <property type="evidence" value="ECO:0007669"/>
    <property type="project" value="InterPro"/>
</dbReference>
<evidence type="ECO:0000259" key="7">
    <source>
        <dbReference type="PROSITE" id="PS51704"/>
    </source>
</evidence>
<proteinExistence type="predicted"/>
<reference evidence="8" key="1">
    <citation type="submission" date="2021-01" db="EMBL/GenBank/DDBJ databases">
        <authorList>
            <person name="Bezrukov I."/>
        </authorList>
    </citation>
    <scope>NUCLEOTIDE SEQUENCE</scope>
</reference>
<keyword evidence="5" id="KW-0325">Glycoprotein</keyword>
<keyword evidence="9" id="KW-1185">Reference proteome</keyword>
<evidence type="ECO:0000256" key="5">
    <source>
        <dbReference type="ARBA" id="ARBA00023180"/>
    </source>
</evidence>
<dbReference type="CDD" id="cd08604">
    <property type="entry name" value="GDPD_SHV3_repeat_2"/>
    <property type="match status" value="1"/>
</dbReference>
<dbReference type="AlphaFoldDB" id="A0A8S1ZNI3"/>
<sequence length="758" mass="83453">MVKLPMNSSQGNQKMRGLQASTRLVCCIILNQLFAAQIDAQESRSPWQTLNGDAPRVIARGGFSGMFPDSSLDAYILANQTSGQDVVLWCDVQLTKDGLGICFPDLTMSNASTIEGVYPNRQKSYPVNGVSTSGWFTIDFSLRDLKDVFLIRGILSRSQRFDGNRYAISTIQNVTTQIKPKGLWLNVQHDEFYEQHNLSMSSFLLSTSRTVSIDFISSPEVNFFRKIACGFGNNGPSLVFQFLGKEDLELTTNRTYGSILSNLTFVKTFASGILVPKSYILPLDEQYLLPHTSLVQDAHKAGLQVYVSGFANDVDIAYNYSFDPLSEYLSFVDNGYFSVDGVLSDFPITAYAAIDCFSHIGRNATKQVDFLVISKNGASGDYPGCTNLAYEKAIKDGADVIDCLVQMSSDGTPFCSSSIDLTESTTVALTFFRNRSTTVPEFSSVGGIYTFSLTWPEVQTLTPAIVNPYKRYNMFRNPKERNFGKLISLSEFLNLAKKSTSLSHVLINVENAAYLREKQGLDMVKAVLDTLTDTGYSNSTATKVMIQSTNSSVLVDFKKQSQYGTVYKIEETIGNIHDSAIEDIKKYSNAVVINKDSVFPNANFFLTGETNVVQRLQKSQLSVYVELFQNEFVSQAFDFFSDATVEINAYIYGAGINGTITEFPFTAARYKKIPPYMSTLKPGSLLTVVSRSSLPPAQAPNLIITDADVIEPPLPPVTAKAPTSTLGTPSTIAQAPSGQNRLTLSLLLSVLFLCLLLL</sequence>
<dbReference type="PANTHER" id="PTHR43620">
    <property type="entry name" value="GLYCEROPHOSPHORYL DIESTER PHOSPHODIESTERASE"/>
    <property type="match status" value="1"/>
</dbReference>
<evidence type="ECO:0000256" key="4">
    <source>
        <dbReference type="ARBA" id="ARBA00022801"/>
    </source>
</evidence>
<dbReference type="SUPFAM" id="SSF51695">
    <property type="entry name" value="PLC-like phosphodiesterases"/>
    <property type="match status" value="2"/>
</dbReference>
<feature type="domain" description="GP-PDE" evidence="7">
    <location>
        <begin position="370"/>
        <end position="671"/>
    </location>
</feature>
<accession>A0A8S1ZNI3</accession>
<dbReference type="PROSITE" id="PS51704">
    <property type="entry name" value="GP_PDE"/>
    <property type="match status" value="2"/>
</dbReference>
<dbReference type="PANTHER" id="PTHR43620:SF39">
    <property type="entry name" value="GLYCEROPHOSPHODIESTER PHOSPHODIESTERASE GDPDL1-RELATED"/>
    <property type="match status" value="1"/>
</dbReference>
<evidence type="ECO:0000256" key="2">
    <source>
        <dbReference type="ARBA" id="ARBA00022729"/>
    </source>
</evidence>
<dbReference type="Gene3D" id="3.20.20.190">
    <property type="entry name" value="Phosphatidylinositol (PI) phosphodiesterase"/>
    <property type="match status" value="2"/>
</dbReference>
<name>A0A8S1ZNI3_ARAAE</name>
<dbReference type="EC" id="3.1.4.46" evidence="1"/>
<keyword evidence="3" id="KW-0319">Glycerol metabolism</keyword>
<dbReference type="Proteomes" id="UP000682877">
    <property type="component" value="Chromosome 2"/>
</dbReference>
<evidence type="ECO:0000256" key="6">
    <source>
        <dbReference type="ARBA" id="ARBA00047512"/>
    </source>
</evidence>
<dbReference type="EMBL" id="LR999452">
    <property type="protein sequence ID" value="CAE5963209.1"/>
    <property type="molecule type" value="Genomic_DNA"/>
</dbReference>
<gene>
    <name evidence="8" type="ORF">AARE701A_LOCUS4758</name>
</gene>
<dbReference type="InterPro" id="IPR017946">
    <property type="entry name" value="PLC-like_Pdiesterase_TIM-brl"/>
</dbReference>
<dbReference type="InterPro" id="IPR030395">
    <property type="entry name" value="GP_PDE_dom"/>
</dbReference>
<keyword evidence="2" id="KW-0732">Signal</keyword>
<dbReference type="FunFam" id="3.20.20.190:FF:000011">
    <property type="entry name" value="Glycerophosphodiester phosphodiesterase GDPDL3"/>
    <property type="match status" value="1"/>
</dbReference>
<dbReference type="Pfam" id="PF03009">
    <property type="entry name" value="GDPD"/>
    <property type="match status" value="2"/>
</dbReference>
<dbReference type="GO" id="GO:0006071">
    <property type="term" value="P:glycerol metabolic process"/>
    <property type="evidence" value="ECO:0007669"/>
    <property type="project" value="UniProtKB-KW"/>
</dbReference>
<evidence type="ECO:0000313" key="8">
    <source>
        <dbReference type="EMBL" id="CAE5963209.1"/>
    </source>
</evidence>
<comment type="catalytic activity">
    <reaction evidence="6">
        <text>a sn-glycero-3-phosphodiester + H2O = an alcohol + sn-glycerol 3-phosphate + H(+)</text>
        <dbReference type="Rhea" id="RHEA:12969"/>
        <dbReference type="ChEBI" id="CHEBI:15377"/>
        <dbReference type="ChEBI" id="CHEBI:15378"/>
        <dbReference type="ChEBI" id="CHEBI:30879"/>
        <dbReference type="ChEBI" id="CHEBI:57597"/>
        <dbReference type="ChEBI" id="CHEBI:83408"/>
        <dbReference type="EC" id="3.1.4.46"/>
    </reaction>
</comment>
<feature type="domain" description="GP-PDE" evidence="7">
    <location>
        <begin position="55"/>
        <end position="354"/>
    </location>
</feature>
<keyword evidence="4" id="KW-0378">Hydrolase</keyword>
<evidence type="ECO:0000313" key="9">
    <source>
        <dbReference type="Proteomes" id="UP000682877"/>
    </source>
</evidence>